<evidence type="ECO:0000259" key="2">
    <source>
        <dbReference type="Pfam" id="PF01425"/>
    </source>
</evidence>
<dbReference type="InterPro" id="IPR036928">
    <property type="entry name" value="AS_sf"/>
</dbReference>
<accession>A0A4R4TE75</accession>
<dbReference type="RefSeq" id="WP_132817924.1">
    <property type="nucleotide sequence ID" value="NZ_SMKI01000098.1"/>
</dbReference>
<keyword evidence="4" id="KW-1185">Reference proteome</keyword>
<reference evidence="3 4" key="1">
    <citation type="submission" date="2019-03" db="EMBL/GenBank/DDBJ databases">
        <title>Draft genome sequences of novel Actinobacteria.</title>
        <authorList>
            <person name="Sahin N."/>
            <person name="Ay H."/>
            <person name="Saygin H."/>
        </authorList>
    </citation>
    <scope>NUCLEOTIDE SEQUENCE [LARGE SCALE GENOMIC DNA]</scope>
    <source>
        <strain evidence="3 4">DSM 41900</strain>
    </source>
</reference>
<protein>
    <submittedName>
        <fullName evidence="3">Amidase</fullName>
        <ecNumber evidence="3">3.5.1.4</ecNumber>
    </submittedName>
</protein>
<name>A0A4R4TE75_9ACTN</name>
<dbReference type="PANTHER" id="PTHR46310:SF7">
    <property type="entry name" value="AMIDASE 1"/>
    <property type="match status" value="1"/>
</dbReference>
<dbReference type="EC" id="3.5.1.4" evidence="3"/>
<feature type="domain" description="Amidase" evidence="2">
    <location>
        <begin position="62"/>
        <end position="425"/>
    </location>
</feature>
<organism evidence="3 4">
    <name type="scientific">Streptomyces hainanensis</name>
    <dbReference type="NCBI Taxonomy" id="402648"/>
    <lineage>
        <taxon>Bacteria</taxon>
        <taxon>Bacillati</taxon>
        <taxon>Actinomycetota</taxon>
        <taxon>Actinomycetes</taxon>
        <taxon>Kitasatosporales</taxon>
        <taxon>Streptomycetaceae</taxon>
        <taxon>Streptomyces</taxon>
    </lineage>
</organism>
<dbReference type="InterPro" id="IPR006311">
    <property type="entry name" value="TAT_signal"/>
</dbReference>
<feature type="compositionally biased region" description="Low complexity" evidence="1">
    <location>
        <begin position="23"/>
        <end position="35"/>
    </location>
</feature>
<feature type="region of interest" description="Disordered" evidence="1">
    <location>
        <begin position="23"/>
        <end position="48"/>
    </location>
</feature>
<dbReference type="Pfam" id="PF01425">
    <property type="entry name" value="Amidase"/>
    <property type="match status" value="1"/>
</dbReference>
<dbReference type="InterPro" id="IPR023631">
    <property type="entry name" value="Amidase_dom"/>
</dbReference>
<dbReference type="GO" id="GO:0004040">
    <property type="term" value="F:amidase activity"/>
    <property type="evidence" value="ECO:0007669"/>
    <property type="project" value="UniProtKB-EC"/>
</dbReference>
<sequence>MREWDRRAFLGLATAAGTATAISATGPTAHAATAPRSHTNPAGRRPDPTVWREFGRPLVRATDRGPLDRLTVAVKDLFDIEGRRVGAGNPAWLAEHGPARTTAPAVEALLAAGASLAGIARTDEFAYSLAGTNGHYGTPPNPAAPEHISGGSTSGPASAVALRQAAVGLGTDTGGSIRVPASYQGLYGIRPSHGAVDTGGLLPLAPSFDTVGWLTRDAETLRAVGGVLLPRGTSRRPSGVVLAQDIVNVASPEVASSVRRAVARWRAAGLPSVRGAEFDPALLPGWVSAFQTKQGVEAWRHWGPWISRHWDTLNADVRSRFERASTYTANDLAAAEDVLAEARTRLDDLLGDRILLLPSASSIAPTRAEASIGGPAIEDARAKTFQLTCIAGITGRCAVSIPIRSRTAPVGLCLVGPRGSDRHLLSLAAEAADEGVSV</sequence>
<evidence type="ECO:0000313" key="4">
    <source>
        <dbReference type="Proteomes" id="UP000295345"/>
    </source>
</evidence>
<dbReference type="SUPFAM" id="SSF75304">
    <property type="entry name" value="Amidase signature (AS) enzymes"/>
    <property type="match status" value="1"/>
</dbReference>
<evidence type="ECO:0000313" key="3">
    <source>
        <dbReference type="EMBL" id="TDC75660.1"/>
    </source>
</evidence>
<dbReference type="OrthoDB" id="182039at2"/>
<evidence type="ECO:0000256" key="1">
    <source>
        <dbReference type="SAM" id="MobiDB-lite"/>
    </source>
</evidence>
<dbReference type="NCBIfam" id="NF006169">
    <property type="entry name" value="PRK08310.1"/>
    <property type="match status" value="1"/>
</dbReference>
<gene>
    <name evidence="3" type="ORF">E1283_11785</name>
</gene>
<dbReference type="Gene3D" id="3.90.1300.10">
    <property type="entry name" value="Amidase signature (AS) domain"/>
    <property type="match status" value="1"/>
</dbReference>
<feature type="region of interest" description="Disordered" evidence="1">
    <location>
        <begin position="137"/>
        <end position="156"/>
    </location>
</feature>
<dbReference type="Proteomes" id="UP000295345">
    <property type="component" value="Unassembled WGS sequence"/>
</dbReference>
<dbReference type="AlphaFoldDB" id="A0A4R4TE75"/>
<comment type="caution">
    <text evidence="3">The sequence shown here is derived from an EMBL/GenBank/DDBJ whole genome shotgun (WGS) entry which is preliminary data.</text>
</comment>
<proteinExistence type="predicted"/>
<dbReference type="EMBL" id="SMKI01000098">
    <property type="protein sequence ID" value="TDC75660.1"/>
    <property type="molecule type" value="Genomic_DNA"/>
</dbReference>
<dbReference type="PANTHER" id="PTHR46310">
    <property type="entry name" value="AMIDASE 1"/>
    <property type="match status" value="1"/>
</dbReference>
<keyword evidence="3" id="KW-0378">Hydrolase</keyword>
<dbReference type="PROSITE" id="PS51318">
    <property type="entry name" value="TAT"/>
    <property type="match status" value="1"/>
</dbReference>